<keyword evidence="10 11" id="KW-0413">Isomerase</keyword>
<dbReference type="InterPro" id="IPR006344">
    <property type="entry name" value="RecD"/>
</dbReference>
<evidence type="ECO:0000256" key="5">
    <source>
        <dbReference type="ARBA" id="ARBA00022806"/>
    </source>
</evidence>
<keyword evidence="2 11" id="KW-0547">Nucleotide-binding</keyword>
<dbReference type="PANTHER" id="PTHR43788">
    <property type="entry name" value="DNA2/NAM7 HELICASE FAMILY MEMBER"/>
    <property type="match status" value="1"/>
</dbReference>
<evidence type="ECO:0000256" key="4">
    <source>
        <dbReference type="ARBA" id="ARBA00022801"/>
    </source>
</evidence>
<feature type="binding site" evidence="11">
    <location>
        <begin position="214"/>
        <end position="221"/>
    </location>
    <ligand>
        <name>ATP</name>
        <dbReference type="ChEBI" id="CHEBI:30616"/>
    </ligand>
</feature>
<dbReference type="GO" id="GO:0043139">
    <property type="term" value="F:5'-3' DNA helicase activity"/>
    <property type="evidence" value="ECO:0007669"/>
    <property type="project" value="UniProtKB-UniRule"/>
</dbReference>
<keyword evidence="4 11" id="KW-0378">Hydrolase</keyword>
<comment type="similarity">
    <text evidence="11">Belongs to the RecD family.</text>
</comment>
<evidence type="ECO:0000256" key="7">
    <source>
        <dbReference type="ARBA" id="ARBA00022840"/>
    </source>
</evidence>
<dbReference type="InterPro" id="IPR049550">
    <property type="entry name" value="RecD_N"/>
</dbReference>
<dbReference type="SMART" id="SM00382">
    <property type="entry name" value="AAA"/>
    <property type="match status" value="1"/>
</dbReference>
<dbReference type="GO" id="GO:0000724">
    <property type="term" value="P:double-strand break repair via homologous recombination"/>
    <property type="evidence" value="ECO:0007669"/>
    <property type="project" value="UniProtKB-UniRule"/>
</dbReference>
<evidence type="ECO:0000313" key="13">
    <source>
        <dbReference type="EMBL" id="MDM1696284.1"/>
    </source>
</evidence>
<dbReference type="CDD" id="cd18809">
    <property type="entry name" value="SF1_C_RecD"/>
    <property type="match status" value="1"/>
</dbReference>
<comment type="catalytic activity">
    <reaction evidence="11">
        <text>ATP + H2O = ADP + phosphate + H(+)</text>
        <dbReference type="Rhea" id="RHEA:13065"/>
        <dbReference type="ChEBI" id="CHEBI:15377"/>
        <dbReference type="ChEBI" id="CHEBI:15378"/>
        <dbReference type="ChEBI" id="CHEBI:30616"/>
        <dbReference type="ChEBI" id="CHEBI:43474"/>
        <dbReference type="ChEBI" id="CHEBI:456216"/>
        <dbReference type="EC" id="5.6.2.3"/>
    </reaction>
</comment>
<dbReference type="InterPro" id="IPR050534">
    <property type="entry name" value="Coronavir_polyprotein_1ab"/>
</dbReference>
<evidence type="ECO:0000256" key="6">
    <source>
        <dbReference type="ARBA" id="ARBA00022839"/>
    </source>
</evidence>
<comment type="function">
    <text evidence="11">A helicase/nuclease that prepares dsDNA breaks (DSB) for recombinational DNA repair. Binds to DSBs and unwinds DNA via a highly rapid and processive ATP-dependent bidirectional helicase activity. Unwinds dsDNA until it encounters a Chi (crossover hotspot instigator) sequence from the 3' direction. Cuts ssDNA a few nucleotides 3' to the Chi site. The properties and activities of the enzyme are changed at Chi. The Chi-altered holoenzyme produces a long 3'-ssDNA overhang and facilitates RecA-binding to the ssDNA for homologous DNA recombination and repair. Holoenzyme degrades any linearized DNA that is unable to undergo homologous recombination. In the holoenzyme this subunit has ssDNA-dependent ATPase and 5'-3' helicase activity. When added to pre-assembled RecBC greatly stimulates nuclease activity and augments holoenzyme processivity. Negatively regulates the RecA-loading ability of RecBCD.</text>
</comment>
<dbReference type="Pfam" id="PF13245">
    <property type="entry name" value="AAA_19"/>
    <property type="match status" value="1"/>
</dbReference>
<name>A0AAW7DR10_9GAMM</name>
<dbReference type="Proteomes" id="UP001173465">
    <property type="component" value="Unassembled WGS sequence"/>
</dbReference>
<dbReference type="EMBL" id="JACANB010000003">
    <property type="protein sequence ID" value="MDM1696284.1"/>
    <property type="molecule type" value="Genomic_DNA"/>
</dbReference>
<evidence type="ECO:0000256" key="11">
    <source>
        <dbReference type="HAMAP-Rule" id="MF_01487"/>
    </source>
</evidence>
<dbReference type="Gene3D" id="3.40.50.300">
    <property type="entry name" value="P-loop containing nucleotide triphosphate hydrolases"/>
    <property type="match status" value="3"/>
</dbReference>
<evidence type="ECO:0000256" key="2">
    <source>
        <dbReference type="ARBA" id="ARBA00022741"/>
    </source>
</evidence>
<dbReference type="GO" id="GO:0003677">
    <property type="term" value="F:DNA binding"/>
    <property type="evidence" value="ECO:0007669"/>
    <property type="project" value="UniProtKB-UniRule"/>
</dbReference>
<comment type="caution">
    <text evidence="13">The sequence shown here is derived from an EMBL/GenBank/DDBJ whole genome shotgun (WGS) entry which is preliminary data.</text>
</comment>
<dbReference type="Pfam" id="PF21185">
    <property type="entry name" value="RecD_N"/>
    <property type="match status" value="1"/>
</dbReference>
<dbReference type="GO" id="GO:0017116">
    <property type="term" value="F:single-stranded DNA helicase activity"/>
    <property type="evidence" value="ECO:0007669"/>
    <property type="project" value="TreeGrafter"/>
</dbReference>
<dbReference type="GO" id="GO:0009338">
    <property type="term" value="C:exodeoxyribonuclease V complex"/>
    <property type="evidence" value="ECO:0007669"/>
    <property type="project" value="InterPro"/>
</dbReference>
<reference evidence="13" key="2">
    <citation type="journal article" date="2022" name="Sci. Total Environ.">
        <title>Prevalence, transmission, and molecular epidemiology of tet(X)-positive bacteria among humans, animals, and environmental niches in China: An epidemiological, and genomic-based study.</title>
        <authorList>
            <person name="Dong N."/>
            <person name="Zeng Y."/>
            <person name="Cai C."/>
            <person name="Sun C."/>
            <person name="Lu J."/>
            <person name="Liu C."/>
            <person name="Zhou H."/>
            <person name="Sun Q."/>
            <person name="Shu L."/>
            <person name="Wang H."/>
            <person name="Wang Y."/>
            <person name="Wang S."/>
            <person name="Wu C."/>
            <person name="Chan E.W."/>
            <person name="Chen G."/>
            <person name="Shen Z."/>
            <person name="Chen S."/>
            <person name="Zhang R."/>
        </authorList>
    </citation>
    <scope>NUCLEOTIDE SEQUENCE</scope>
    <source>
        <strain evidence="13">DF46-2-2</strain>
    </source>
</reference>
<dbReference type="InterPro" id="IPR003593">
    <property type="entry name" value="AAA+_ATPase"/>
</dbReference>
<evidence type="ECO:0000313" key="14">
    <source>
        <dbReference type="Proteomes" id="UP001173465"/>
    </source>
</evidence>
<keyword evidence="3 11" id="KW-0227">DNA damage</keyword>
<keyword evidence="8 11" id="KW-0238">DNA-binding</keyword>
<keyword evidence="1 11" id="KW-0540">Nuclease</keyword>
<dbReference type="InterPro" id="IPR027785">
    <property type="entry name" value="UvrD-like_helicase_C"/>
</dbReference>
<organism evidence="13 14">
    <name type="scientific">Thiopseudomonas alkaliphila</name>
    <dbReference type="NCBI Taxonomy" id="1697053"/>
    <lineage>
        <taxon>Bacteria</taxon>
        <taxon>Pseudomonadati</taxon>
        <taxon>Pseudomonadota</taxon>
        <taxon>Gammaproteobacteria</taxon>
        <taxon>Pseudomonadales</taxon>
        <taxon>Pseudomonadaceae</taxon>
        <taxon>Thiopseudomonas</taxon>
    </lineage>
</organism>
<gene>
    <name evidence="11 13" type="primary">recD</name>
    <name evidence="13" type="ORF">HX099_06355</name>
</gene>
<comment type="subunit">
    <text evidence="11">Heterotrimer of RecB, RecC and RecD. All subunits contribute to DNA-binding.</text>
</comment>
<protein>
    <recommendedName>
        <fullName evidence="11">RecBCD enzyme subunit RecD</fullName>
        <ecNumber evidence="11">5.6.2.3</ecNumber>
    </recommendedName>
    <alternativeName>
        <fullName evidence="11">DNA 5'-3' helicase subunit RecD</fullName>
    </alternativeName>
    <alternativeName>
        <fullName evidence="11">Exonuclease V subunit RecD</fullName>
        <shortName evidence="11">ExoV subunit RecD</shortName>
    </alternativeName>
    <alternativeName>
        <fullName evidence="11">Helicase/nuclease RecBCD subunit RecD</fullName>
    </alternativeName>
</protein>
<keyword evidence="6 11" id="KW-0269">Exonuclease</keyword>
<dbReference type="AlphaFoldDB" id="A0AAW7DR10"/>
<dbReference type="EC" id="5.6.2.3" evidence="11"/>
<dbReference type="CDD" id="cd17933">
    <property type="entry name" value="DEXSc_RecD-like"/>
    <property type="match status" value="1"/>
</dbReference>
<sequence length="689" mass="76524">MQQLDIFQSVSPDPSEPFDYLASHESVFRLLQHWQALDWLRSLDNVFAQFISSLYPSASPLFVLAAALVSHQQGRGHVCLLLDETLSHPDFALSLPPEGNGRIIQPLLPSTVLSQVTLEQWLQQIEQALAFSTQQPLHLNGTRLYTQRFWQYEQQLAASLKQRMGQAKTQPENLTELLHRLFSVKSVINGQPVVDWQKIACALASQQFFTLITGGPGTGKTTTVVRLLALLQQVALQHNPKQPLRIQLAAPTGKAAARLTESIGAQIEQLPIAAEVKQQIPKEVLTLHRLLGSQPESRAFRHNQDNLLMLDVLVIDEASMIDLEMMYNVLQALPVHAQLILLGDKNQLASVEAGAVLGDLCHFAEQGYYAPELIEQLSATTGEPIASEGLVSGQHLLAQHTVMLRHSRRFFSDSEIGQLATAVNQAEATQAEQLLIRPSNQELLHLSAISSNELLKFVINGVASGNSQRLGYAYYLEQLKAKRPDKACSDVSQWQQWSAEVLNDFSQFQLLAAVRKGEYGVEQLNQRIAERLAKMQLIHQPYGWYEGRPVLITQNDYSLGLMNGDVGIALYVPTFTQQGRVSEGLSLRVAFAKNDGSGAVRWLLPSRLSAVETVFAMTVHKSQGSEFTHTALILPEQLNPVLTKELVYTAITRAKQKFSLIEPVRGVFSQAIQRSVKRNSGLLEAILND</sequence>
<reference evidence="13" key="1">
    <citation type="submission" date="2020-06" db="EMBL/GenBank/DDBJ databases">
        <authorList>
            <person name="Dong N."/>
        </authorList>
    </citation>
    <scope>NUCLEOTIDE SEQUENCE</scope>
    <source>
        <strain evidence="13">DF46-2-2</strain>
    </source>
</reference>
<dbReference type="Gene3D" id="1.10.10.1020">
    <property type="entry name" value="RecBCD complex, subunit RecD, N-terminal domain"/>
    <property type="match status" value="1"/>
</dbReference>
<proteinExistence type="inferred from homology"/>
<comment type="miscellaneous">
    <text evidence="11">In the RecBCD complex, RecB has a slow 3'-5' helicase, an exonuclease activity and loads RecA onto ssDNA, RecD has a fast 5'-3' helicase activity, while RecC stimulates the ATPase and processivity of the RecB helicase and contributes to recognition of the Chi site.</text>
</comment>
<feature type="domain" description="AAA+ ATPase" evidence="12">
    <location>
        <begin position="206"/>
        <end position="543"/>
    </location>
</feature>
<dbReference type="Pfam" id="PF13538">
    <property type="entry name" value="UvrD_C_2"/>
    <property type="match status" value="1"/>
</dbReference>
<evidence type="ECO:0000256" key="9">
    <source>
        <dbReference type="ARBA" id="ARBA00023204"/>
    </source>
</evidence>
<keyword evidence="9 11" id="KW-0234">DNA repair</keyword>
<dbReference type="InterPro" id="IPR027417">
    <property type="entry name" value="P-loop_NTPase"/>
</dbReference>
<dbReference type="InterPro" id="IPR041851">
    <property type="entry name" value="RecD_N_sf"/>
</dbReference>
<keyword evidence="5 11" id="KW-0347">Helicase</keyword>
<dbReference type="HAMAP" id="MF_01487">
    <property type="entry name" value="RecD"/>
    <property type="match status" value="1"/>
</dbReference>
<dbReference type="GO" id="GO:0005524">
    <property type="term" value="F:ATP binding"/>
    <property type="evidence" value="ECO:0007669"/>
    <property type="project" value="UniProtKB-UniRule"/>
</dbReference>
<evidence type="ECO:0000256" key="1">
    <source>
        <dbReference type="ARBA" id="ARBA00022722"/>
    </source>
</evidence>
<evidence type="ECO:0000259" key="12">
    <source>
        <dbReference type="SMART" id="SM00382"/>
    </source>
</evidence>
<dbReference type="NCBIfam" id="TIGR01447">
    <property type="entry name" value="recD"/>
    <property type="match status" value="1"/>
</dbReference>
<evidence type="ECO:0000256" key="10">
    <source>
        <dbReference type="ARBA" id="ARBA00023235"/>
    </source>
</evidence>
<dbReference type="GO" id="GO:0008854">
    <property type="term" value="F:exodeoxyribonuclease V activity"/>
    <property type="evidence" value="ECO:0007669"/>
    <property type="project" value="InterPro"/>
</dbReference>
<evidence type="ECO:0000256" key="3">
    <source>
        <dbReference type="ARBA" id="ARBA00022763"/>
    </source>
</evidence>
<dbReference type="PANTHER" id="PTHR43788:SF6">
    <property type="entry name" value="DNA HELICASE B"/>
    <property type="match status" value="1"/>
</dbReference>
<dbReference type="SUPFAM" id="SSF52540">
    <property type="entry name" value="P-loop containing nucleoside triphosphate hydrolases"/>
    <property type="match status" value="2"/>
</dbReference>
<dbReference type="RefSeq" id="WP_434060776.1">
    <property type="nucleotide sequence ID" value="NZ_JACANB010000003.1"/>
</dbReference>
<evidence type="ECO:0000256" key="8">
    <source>
        <dbReference type="ARBA" id="ARBA00023125"/>
    </source>
</evidence>
<keyword evidence="7 11" id="KW-0067">ATP-binding</keyword>
<accession>A0AAW7DR10</accession>